<dbReference type="EMBL" id="JAIQCJ010000270">
    <property type="protein sequence ID" value="KAJ8797128.1"/>
    <property type="molecule type" value="Genomic_DNA"/>
</dbReference>
<feature type="region of interest" description="Disordered" evidence="1">
    <location>
        <begin position="168"/>
        <end position="187"/>
    </location>
</feature>
<dbReference type="SUPFAM" id="SSF50729">
    <property type="entry name" value="PH domain-like"/>
    <property type="match status" value="1"/>
</dbReference>
<dbReference type="CDD" id="cd00821">
    <property type="entry name" value="PH"/>
    <property type="match status" value="1"/>
</dbReference>
<organism evidence="2 3">
    <name type="scientific">Eschrichtius robustus</name>
    <name type="common">California gray whale</name>
    <name type="synonym">Eschrichtius gibbosus</name>
    <dbReference type="NCBI Taxonomy" id="9764"/>
    <lineage>
        <taxon>Eukaryota</taxon>
        <taxon>Metazoa</taxon>
        <taxon>Chordata</taxon>
        <taxon>Craniata</taxon>
        <taxon>Vertebrata</taxon>
        <taxon>Euteleostomi</taxon>
        <taxon>Mammalia</taxon>
        <taxon>Eutheria</taxon>
        <taxon>Laurasiatheria</taxon>
        <taxon>Artiodactyla</taxon>
        <taxon>Whippomorpha</taxon>
        <taxon>Cetacea</taxon>
        <taxon>Mysticeti</taxon>
        <taxon>Eschrichtiidae</taxon>
        <taxon>Eschrichtius</taxon>
    </lineage>
</organism>
<reference evidence="2 3" key="1">
    <citation type="submission" date="2022-11" db="EMBL/GenBank/DDBJ databases">
        <title>Whole genome sequence of Eschrichtius robustus ER-17-0199.</title>
        <authorList>
            <person name="Bruniche-Olsen A."/>
            <person name="Black A.N."/>
            <person name="Fields C.J."/>
            <person name="Walden K."/>
            <person name="Dewoody J.A."/>
        </authorList>
    </citation>
    <scope>NUCLEOTIDE SEQUENCE [LARGE SCALE GENOMIC DNA]</scope>
    <source>
        <strain evidence="2">ER-17-0199</strain>
        <tissue evidence="2">Blubber</tissue>
    </source>
</reference>
<keyword evidence="3" id="KW-1185">Reference proteome</keyword>
<comment type="caution">
    <text evidence="2">The sequence shown here is derived from an EMBL/GenBank/DDBJ whole genome shotgun (WGS) entry which is preliminary data.</text>
</comment>
<gene>
    <name evidence="2" type="ORF">J1605_001938</name>
</gene>
<name>A0AB34I144_ESCRO</name>
<sequence length="234" mass="25305">MSSDHLRVKYPSNEKGVASTLKTQKQSSNAERLFPFQDTLSCSSWPASPGLRWEKRWCDLRLIPLLHSRFSQYVPGTDLSRQNAFQVIAVDGVCSGIIQCLSAEDCGEWLHAVATNISSLTKHNGPQSHRHCTGAPAPTPPPFCHPCPGLDFNVALVVCIVTGADRPGPTAAPRPMETPREHSDSSNCLEVKSSVVFEAAQISRVAPVNPGENTCSVPLSVHMLSVWASVPEPA</sequence>
<dbReference type="PANTHER" id="PTHR10554:SF2">
    <property type="entry name" value="GAMMA-1-SYNTROPHIN"/>
    <property type="match status" value="1"/>
</dbReference>
<evidence type="ECO:0000313" key="2">
    <source>
        <dbReference type="EMBL" id="KAJ8797128.1"/>
    </source>
</evidence>
<dbReference type="AlphaFoldDB" id="A0AB34I144"/>
<evidence type="ECO:0008006" key="4">
    <source>
        <dbReference type="Google" id="ProtNLM"/>
    </source>
</evidence>
<evidence type="ECO:0000313" key="3">
    <source>
        <dbReference type="Proteomes" id="UP001159641"/>
    </source>
</evidence>
<accession>A0AB34I144</accession>
<evidence type="ECO:0000256" key="1">
    <source>
        <dbReference type="SAM" id="MobiDB-lite"/>
    </source>
</evidence>
<protein>
    <recommendedName>
        <fullName evidence="4">Gamma-1-syntrophin</fullName>
    </recommendedName>
</protein>
<dbReference type="GO" id="GO:0005198">
    <property type="term" value="F:structural molecule activity"/>
    <property type="evidence" value="ECO:0007669"/>
    <property type="project" value="InterPro"/>
</dbReference>
<dbReference type="InterPro" id="IPR015482">
    <property type="entry name" value="Syntrophin"/>
</dbReference>
<proteinExistence type="predicted"/>
<dbReference type="GO" id="GO:0016010">
    <property type="term" value="C:dystrophin-associated glycoprotein complex"/>
    <property type="evidence" value="ECO:0007669"/>
    <property type="project" value="TreeGrafter"/>
</dbReference>
<dbReference type="Proteomes" id="UP001159641">
    <property type="component" value="Unassembled WGS sequence"/>
</dbReference>
<dbReference type="PANTHER" id="PTHR10554">
    <property type="entry name" value="SYNTROPHIN"/>
    <property type="match status" value="1"/>
</dbReference>